<evidence type="ECO:0000313" key="1">
    <source>
        <dbReference type="EMBL" id="PWJ75613.1"/>
    </source>
</evidence>
<gene>
    <name evidence="1" type="ORF">C7383_106183</name>
</gene>
<dbReference type="RefSeq" id="WP_109626544.1">
    <property type="nucleotide sequence ID" value="NZ_JANKBI010000004.1"/>
</dbReference>
<accession>A0AB73T3Z9</accession>
<reference evidence="1 2" key="1">
    <citation type="submission" date="2018-05" db="EMBL/GenBank/DDBJ databases">
        <authorList>
            <person name="Goeker M."/>
            <person name="Huntemann M."/>
            <person name="Clum A."/>
            <person name="Pillay M."/>
            <person name="Palaniappan K."/>
            <person name="Varghese N."/>
            <person name="Mikhailova N."/>
            <person name="Stamatis D."/>
            <person name="Reddy T."/>
            <person name="Daum C."/>
            <person name="Shapiro N."/>
            <person name="Ivanova N."/>
            <person name="Kyrpides N."/>
            <person name="Woyke T."/>
        </authorList>
    </citation>
    <scope>NUCLEOTIDE SEQUENCE [LARGE SCALE GENOMIC DNA]</scope>
    <source>
        <strain evidence="1 2">DSM 26524</strain>
    </source>
</reference>
<dbReference type="PROSITE" id="PS51257">
    <property type="entry name" value="PROKAR_LIPOPROTEIN"/>
    <property type="match status" value="1"/>
</dbReference>
<sequence>MKRNFLFLILLLASGLLLYGCVEKHEKLHHVESVKDVFFHDDGIYYQNNYWGTITDDSMLSKEEFLKNLGLEEGQFEKQQTVYSVSKEPYCYIEELECDAHLCCIFSPLNHEDETEYLASVGYLVDVNSQNYKEIGEGLNKILDSLPIDTMVYRSQEIEKDGYSFNKVYSPGKKYLLLSLALFQNQDGQSFEIRSYYKNKESQTVTLYLEAANKIVK</sequence>
<proteinExistence type="predicted"/>
<organism evidence="1 2">
    <name type="scientific">Murimonas intestini</name>
    <dbReference type="NCBI Taxonomy" id="1337051"/>
    <lineage>
        <taxon>Bacteria</taxon>
        <taxon>Bacillati</taxon>
        <taxon>Bacillota</taxon>
        <taxon>Clostridia</taxon>
        <taxon>Lachnospirales</taxon>
        <taxon>Lachnospiraceae</taxon>
        <taxon>Murimonas</taxon>
    </lineage>
</organism>
<evidence type="ECO:0008006" key="3">
    <source>
        <dbReference type="Google" id="ProtNLM"/>
    </source>
</evidence>
<keyword evidence="2" id="KW-1185">Reference proteome</keyword>
<protein>
    <recommendedName>
        <fullName evidence="3">Lipoprotein</fullName>
    </recommendedName>
</protein>
<dbReference type="EMBL" id="QGGY01000006">
    <property type="protein sequence ID" value="PWJ75613.1"/>
    <property type="molecule type" value="Genomic_DNA"/>
</dbReference>
<evidence type="ECO:0000313" key="2">
    <source>
        <dbReference type="Proteomes" id="UP000245412"/>
    </source>
</evidence>
<comment type="caution">
    <text evidence="1">The sequence shown here is derived from an EMBL/GenBank/DDBJ whole genome shotgun (WGS) entry which is preliminary data.</text>
</comment>
<dbReference type="Proteomes" id="UP000245412">
    <property type="component" value="Unassembled WGS sequence"/>
</dbReference>
<name>A0AB73T3Z9_9FIRM</name>
<dbReference type="AlphaFoldDB" id="A0AB73T3Z9"/>